<dbReference type="InterPro" id="IPR000835">
    <property type="entry name" value="HTH_MarR-typ"/>
</dbReference>
<feature type="domain" description="HTH marR-type" evidence="1">
    <location>
        <begin position="9"/>
        <end position="137"/>
    </location>
</feature>
<dbReference type="Gene3D" id="1.10.10.10">
    <property type="entry name" value="Winged helix-like DNA-binding domain superfamily/Winged helix DNA-binding domain"/>
    <property type="match status" value="1"/>
</dbReference>
<dbReference type="OrthoDB" id="9807800at2"/>
<comment type="caution">
    <text evidence="2">The sequence shown here is derived from an EMBL/GenBank/DDBJ whole genome shotgun (WGS) entry which is preliminary data.</text>
</comment>
<name>A0A2S8B6R7_9SPHN</name>
<dbReference type="EMBL" id="PHFW01000002">
    <property type="protein sequence ID" value="PQM28013.1"/>
    <property type="molecule type" value="Genomic_DNA"/>
</dbReference>
<sequence>MADPTSPLTDPDYAALADFRHALRLFHAFSEASAAQQGLTPQQHQALLAIRAAGSGPPTIGDVARRLMLKPHSTTGLLGRLAEQGWIERIAATADRRRAELHLTAKARAALAALSAAHRDEIRRMRPTLEAMLAAIG</sequence>
<dbReference type="RefSeq" id="WP_105998273.1">
    <property type="nucleotide sequence ID" value="NZ_CM009578.1"/>
</dbReference>
<dbReference type="Pfam" id="PF12802">
    <property type="entry name" value="MarR_2"/>
    <property type="match status" value="1"/>
</dbReference>
<protein>
    <submittedName>
        <fullName evidence="2">MarR family transcriptional regulator</fullName>
    </submittedName>
</protein>
<gene>
    <name evidence="2" type="ORF">CVO77_05655</name>
</gene>
<dbReference type="InterPro" id="IPR036390">
    <property type="entry name" value="WH_DNA-bd_sf"/>
</dbReference>
<dbReference type="GO" id="GO:0003700">
    <property type="term" value="F:DNA-binding transcription factor activity"/>
    <property type="evidence" value="ECO:0007669"/>
    <property type="project" value="InterPro"/>
</dbReference>
<dbReference type="SUPFAM" id="SSF46785">
    <property type="entry name" value="Winged helix' DNA-binding domain"/>
    <property type="match status" value="1"/>
</dbReference>
<dbReference type="GO" id="GO:0006950">
    <property type="term" value="P:response to stress"/>
    <property type="evidence" value="ECO:0007669"/>
    <property type="project" value="TreeGrafter"/>
</dbReference>
<organism evidence="2 3">
    <name type="scientific">Sphingopyxis lindanitolerans</name>
    <dbReference type="NCBI Taxonomy" id="2054227"/>
    <lineage>
        <taxon>Bacteria</taxon>
        <taxon>Pseudomonadati</taxon>
        <taxon>Pseudomonadota</taxon>
        <taxon>Alphaproteobacteria</taxon>
        <taxon>Sphingomonadales</taxon>
        <taxon>Sphingomonadaceae</taxon>
        <taxon>Sphingopyxis</taxon>
    </lineage>
</organism>
<reference evidence="3" key="1">
    <citation type="submission" date="2017-11" db="EMBL/GenBank/DDBJ databases">
        <title>The complete genome sequence of Sphingopyxis pomeranensis sp. nov. strain WS5A3p.</title>
        <authorList>
            <person name="Kaminski M.A."/>
        </authorList>
    </citation>
    <scope>NUCLEOTIDE SEQUENCE [LARGE SCALE GENOMIC DNA]</scope>
    <source>
        <strain evidence="3">WS5A3p</strain>
    </source>
</reference>
<accession>A0A2S8B6R7</accession>
<keyword evidence="3" id="KW-1185">Reference proteome</keyword>
<dbReference type="InterPro" id="IPR039422">
    <property type="entry name" value="MarR/SlyA-like"/>
</dbReference>
<dbReference type="SMART" id="SM00347">
    <property type="entry name" value="HTH_MARR"/>
    <property type="match status" value="1"/>
</dbReference>
<dbReference type="PROSITE" id="PS50995">
    <property type="entry name" value="HTH_MARR_2"/>
    <property type="match status" value="1"/>
</dbReference>
<dbReference type="PANTHER" id="PTHR33164:SF43">
    <property type="entry name" value="HTH-TYPE TRANSCRIPTIONAL REPRESSOR YETL"/>
    <property type="match status" value="1"/>
</dbReference>
<proteinExistence type="predicted"/>
<dbReference type="AlphaFoldDB" id="A0A2S8B6R7"/>
<dbReference type="Proteomes" id="UP000238954">
    <property type="component" value="Chromosome"/>
</dbReference>
<dbReference type="PANTHER" id="PTHR33164">
    <property type="entry name" value="TRANSCRIPTIONAL REGULATOR, MARR FAMILY"/>
    <property type="match status" value="1"/>
</dbReference>
<evidence type="ECO:0000313" key="3">
    <source>
        <dbReference type="Proteomes" id="UP000238954"/>
    </source>
</evidence>
<dbReference type="InterPro" id="IPR036388">
    <property type="entry name" value="WH-like_DNA-bd_sf"/>
</dbReference>
<evidence type="ECO:0000313" key="2">
    <source>
        <dbReference type="EMBL" id="PQM28013.1"/>
    </source>
</evidence>
<evidence type="ECO:0000259" key="1">
    <source>
        <dbReference type="PROSITE" id="PS50995"/>
    </source>
</evidence>